<evidence type="ECO:0000259" key="2">
    <source>
        <dbReference type="Pfam" id="PF00857"/>
    </source>
</evidence>
<keyword evidence="4" id="KW-1185">Reference proteome</keyword>
<dbReference type="Gene3D" id="3.40.50.850">
    <property type="entry name" value="Isochorismatase-like"/>
    <property type="match status" value="1"/>
</dbReference>
<dbReference type="EMBL" id="BAAAZO010000009">
    <property type="protein sequence ID" value="GAA3624859.1"/>
    <property type="molecule type" value="Genomic_DNA"/>
</dbReference>
<comment type="caution">
    <text evidence="3">The sequence shown here is derived from an EMBL/GenBank/DDBJ whole genome shotgun (WGS) entry which is preliminary data.</text>
</comment>
<dbReference type="SUPFAM" id="SSF52499">
    <property type="entry name" value="Isochorismatase-like hydrolases"/>
    <property type="match status" value="1"/>
</dbReference>
<evidence type="ECO:0000313" key="4">
    <source>
        <dbReference type="Proteomes" id="UP001501074"/>
    </source>
</evidence>
<dbReference type="RefSeq" id="WP_231487813.1">
    <property type="nucleotide sequence ID" value="NZ_BAAAZO010000009.1"/>
</dbReference>
<dbReference type="CDD" id="cd00431">
    <property type="entry name" value="cysteine_hydrolases"/>
    <property type="match status" value="1"/>
</dbReference>
<organism evidence="3 4">
    <name type="scientific">Kineosporia mesophila</name>
    <dbReference type="NCBI Taxonomy" id="566012"/>
    <lineage>
        <taxon>Bacteria</taxon>
        <taxon>Bacillati</taxon>
        <taxon>Actinomycetota</taxon>
        <taxon>Actinomycetes</taxon>
        <taxon>Kineosporiales</taxon>
        <taxon>Kineosporiaceae</taxon>
        <taxon>Kineosporia</taxon>
    </lineage>
</organism>
<keyword evidence="1 3" id="KW-0378">Hydrolase</keyword>
<reference evidence="4" key="1">
    <citation type="journal article" date="2019" name="Int. J. Syst. Evol. Microbiol.">
        <title>The Global Catalogue of Microorganisms (GCM) 10K type strain sequencing project: providing services to taxonomists for standard genome sequencing and annotation.</title>
        <authorList>
            <consortium name="The Broad Institute Genomics Platform"/>
            <consortium name="The Broad Institute Genome Sequencing Center for Infectious Disease"/>
            <person name="Wu L."/>
            <person name="Ma J."/>
        </authorList>
    </citation>
    <scope>NUCLEOTIDE SEQUENCE [LARGE SCALE GENOMIC DNA]</scope>
    <source>
        <strain evidence="4">JCM 16902</strain>
    </source>
</reference>
<gene>
    <name evidence="3" type="ORF">GCM10022223_47440</name>
</gene>
<sequence>MSDTPLQVTDWTPADDLKPVGNIVLVVVDIQGGGLENPYPGNNPALTYMPGREVRNPKAVELVNAFRARQVPVIFIQEVHKPSLVDIGRELDGSEGPHCIEGEQRTELHPGLEPRPEEYLIRKRRYSAFFGTELDLLLRGYKAETVILIGGMTDVCIHYTAVDAHQLDYHFRTVSDLVVGSGQELHDAALRAMKYLQRDSLVSSVAVYDWLETVPIKETA</sequence>
<dbReference type="InterPro" id="IPR050272">
    <property type="entry name" value="Isochorismatase-like_hydrls"/>
</dbReference>
<evidence type="ECO:0000313" key="3">
    <source>
        <dbReference type="EMBL" id="GAA3624859.1"/>
    </source>
</evidence>
<proteinExistence type="predicted"/>
<dbReference type="Pfam" id="PF00857">
    <property type="entry name" value="Isochorismatase"/>
    <property type="match status" value="1"/>
</dbReference>
<evidence type="ECO:0000256" key="1">
    <source>
        <dbReference type="ARBA" id="ARBA00022801"/>
    </source>
</evidence>
<accession>A0ABP7A4Q0</accession>
<dbReference type="PANTHER" id="PTHR43540:SF6">
    <property type="entry name" value="ISOCHORISMATASE-LIKE DOMAIN-CONTAINING PROTEIN"/>
    <property type="match status" value="1"/>
</dbReference>
<feature type="domain" description="Isochorismatase-like" evidence="2">
    <location>
        <begin position="24"/>
        <end position="194"/>
    </location>
</feature>
<dbReference type="PANTHER" id="PTHR43540">
    <property type="entry name" value="PEROXYUREIDOACRYLATE/UREIDOACRYLATE AMIDOHYDROLASE-RELATED"/>
    <property type="match status" value="1"/>
</dbReference>
<name>A0ABP7A4Q0_9ACTN</name>
<protein>
    <submittedName>
        <fullName evidence="3">Cysteine hydrolase</fullName>
    </submittedName>
</protein>
<dbReference type="InterPro" id="IPR000868">
    <property type="entry name" value="Isochorismatase-like_dom"/>
</dbReference>
<dbReference type="Proteomes" id="UP001501074">
    <property type="component" value="Unassembled WGS sequence"/>
</dbReference>
<dbReference type="GO" id="GO:0016787">
    <property type="term" value="F:hydrolase activity"/>
    <property type="evidence" value="ECO:0007669"/>
    <property type="project" value="UniProtKB-KW"/>
</dbReference>
<dbReference type="InterPro" id="IPR036380">
    <property type="entry name" value="Isochorismatase-like_sf"/>
</dbReference>